<organism evidence="4 5">
    <name type="scientific">Phaeomoniella chlamydospora</name>
    <name type="common">Phaeoacremonium chlamydosporum</name>
    <dbReference type="NCBI Taxonomy" id="158046"/>
    <lineage>
        <taxon>Eukaryota</taxon>
        <taxon>Fungi</taxon>
        <taxon>Dikarya</taxon>
        <taxon>Ascomycota</taxon>
        <taxon>Pezizomycotina</taxon>
        <taxon>Eurotiomycetes</taxon>
        <taxon>Chaetothyriomycetidae</taxon>
        <taxon>Phaeomoniellales</taxon>
        <taxon>Phaeomoniellaceae</taxon>
        <taxon>Phaeomoniella</taxon>
    </lineage>
</organism>
<dbReference type="InterPro" id="IPR003169">
    <property type="entry name" value="GYF"/>
</dbReference>
<feature type="region of interest" description="Disordered" evidence="2">
    <location>
        <begin position="1"/>
        <end position="92"/>
    </location>
</feature>
<feature type="compositionally biased region" description="Basic and acidic residues" evidence="2">
    <location>
        <begin position="386"/>
        <end position="396"/>
    </location>
</feature>
<feature type="compositionally biased region" description="Basic and acidic residues" evidence="2">
    <location>
        <begin position="265"/>
        <end position="291"/>
    </location>
</feature>
<protein>
    <submittedName>
        <fullName evidence="4">Putative gyf domain protein</fullName>
    </submittedName>
</protein>
<dbReference type="PANTHER" id="PTHR14445:SF36">
    <property type="entry name" value="FI03272P-RELATED"/>
    <property type="match status" value="1"/>
</dbReference>
<feature type="region of interest" description="Disordered" evidence="2">
    <location>
        <begin position="1461"/>
        <end position="1515"/>
    </location>
</feature>
<feature type="domain" description="GYF" evidence="3">
    <location>
        <begin position="746"/>
        <end position="801"/>
    </location>
</feature>
<feature type="compositionally biased region" description="Low complexity" evidence="2">
    <location>
        <begin position="60"/>
        <end position="71"/>
    </location>
</feature>
<comment type="caution">
    <text evidence="4">The sequence shown here is derived from an EMBL/GenBank/DDBJ whole genome shotgun (WGS) entry which is preliminary data.</text>
</comment>
<keyword evidence="5" id="KW-1185">Reference proteome</keyword>
<reference evidence="4 5" key="2">
    <citation type="submission" date="2015-05" db="EMBL/GenBank/DDBJ databases">
        <authorList>
            <person name="Morales-Cruz A."/>
            <person name="Amrine K.C."/>
            <person name="Cantu D."/>
        </authorList>
    </citation>
    <scope>NUCLEOTIDE SEQUENCE [LARGE SCALE GENOMIC DNA]</scope>
    <source>
        <strain evidence="4">UCRPC4</strain>
    </source>
</reference>
<feature type="region of interest" description="Disordered" evidence="2">
    <location>
        <begin position="117"/>
        <end position="160"/>
    </location>
</feature>
<feature type="region of interest" description="Disordered" evidence="2">
    <location>
        <begin position="1130"/>
        <end position="1151"/>
    </location>
</feature>
<dbReference type="CDD" id="cd00072">
    <property type="entry name" value="GYF"/>
    <property type="match status" value="1"/>
</dbReference>
<feature type="region of interest" description="Disordered" evidence="2">
    <location>
        <begin position="899"/>
        <end position="1018"/>
    </location>
</feature>
<feature type="compositionally biased region" description="Polar residues" evidence="2">
    <location>
        <begin position="1"/>
        <end position="21"/>
    </location>
</feature>
<dbReference type="OrthoDB" id="48509at2759"/>
<evidence type="ECO:0000256" key="2">
    <source>
        <dbReference type="SAM" id="MobiDB-lite"/>
    </source>
</evidence>
<reference evidence="4 5" key="1">
    <citation type="submission" date="2015-05" db="EMBL/GenBank/DDBJ databases">
        <title>Distinctive expansion of gene families associated with plant cell wall degradation and secondary metabolism in the genomes of grapevine trunk pathogens.</title>
        <authorList>
            <person name="Lawrence D.P."/>
            <person name="Travadon R."/>
            <person name="Rolshausen P.E."/>
            <person name="Baumgartner K."/>
        </authorList>
    </citation>
    <scope>NUCLEOTIDE SEQUENCE [LARGE SCALE GENOMIC DNA]</scope>
    <source>
        <strain evidence="4">UCRPC4</strain>
    </source>
</reference>
<dbReference type="Proteomes" id="UP000053317">
    <property type="component" value="Unassembled WGS sequence"/>
</dbReference>
<feature type="compositionally biased region" description="Low complexity" evidence="2">
    <location>
        <begin position="1262"/>
        <end position="1274"/>
    </location>
</feature>
<feature type="region of interest" description="Disordered" evidence="2">
    <location>
        <begin position="1225"/>
        <end position="1303"/>
    </location>
</feature>
<dbReference type="Gene3D" id="3.30.1490.40">
    <property type="match status" value="1"/>
</dbReference>
<feature type="region of interest" description="Disordered" evidence="2">
    <location>
        <begin position="635"/>
        <end position="737"/>
    </location>
</feature>
<feature type="compositionally biased region" description="Polar residues" evidence="2">
    <location>
        <begin position="338"/>
        <end position="347"/>
    </location>
</feature>
<feature type="compositionally biased region" description="Low complexity" evidence="2">
    <location>
        <begin position="1054"/>
        <end position="1067"/>
    </location>
</feature>
<feature type="region of interest" description="Disordered" evidence="2">
    <location>
        <begin position="463"/>
        <end position="502"/>
    </location>
</feature>
<feature type="compositionally biased region" description="Polar residues" evidence="2">
    <location>
        <begin position="469"/>
        <end position="490"/>
    </location>
</feature>
<gene>
    <name evidence="4" type="ORF">UCRPC4_g03415</name>
</gene>
<feature type="compositionally biased region" description="Polar residues" evidence="2">
    <location>
        <begin position="1234"/>
        <end position="1261"/>
    </location>
</feature>
<feature type="region of interest" description="Disordered" evidence="2">
    <location>
        <begin position="1361"/>
        <end position="1389"/>
    </location>
</feature>
<feature type="compositionally biased region" description="Low complexity" evidence="2">
    <location>
        <begin position="1466"/>
        <end position="1479"/>
    </location>
</feature>
<dbReference type="GO" id="GO:0005829">
    <property type="term" value="C:cytosol"/>
    <property type="evidence" value="ECO:0007669"/>
    <property type="project" value="TreeGrafter"/>
</dbReference>
<dbReference type="SMART" id="SM00444">
    <property type="entry name" value="GYF"/>
    <property type="match status" value="1"/>
</dbReference>
<feature type="compositionally biased region" description="Pro residues" evidence="2">
    <location>
        <begin position="1130"/>
        <end position="1141"/>
    </location>
</feature>
<dbReference type="PROSITE" id="PS50829">
    <property type="entry name" value="GYF"/>
    <property type="match status" value="1"/>
</dbReference>
<feature type="compositionally biased region" description="Polar residues" evidence="2">
    <location>
        <begin position="232"/>
        <end position="246"/>
    </location>
</feature>
<evidence type="ECO:0000259" key="3">
    <source>
        <dbReference type="PROSITE" id="PS50829"/>
    </source>
</evidence>
<accession>A0A0G2EGC9</accession>
<feature type="compositionally biased region" description="Polar residues" evidence="2">
    <location>
        <begin position="207"/>
        <end position="219"/>
    </location>
</feature>
<evidence type="ECO:0000313" key="5">
    <source>
        <dbReference type="Proteomes" id="UP000053317"/>
    </source>
</evidence>
<feature type="compositionally biased region" description="Polar residues" evidence="2">
    <location>
        <begin position="918"/>
        <end position="938"/>
    </location>
</feature>
<feature type="coiled-coil region" evidence="1">
    <location>
        <begin position="1192"/>
        <end position="1220"/>
    </location>
</feature>
<feature type="compositionally biased region" description="Polar residues" evidence="2">
    <location>
        <begin position="36"/>
        <end position="55"/>
    </location>
</feature>
<feature type="compositionally biased region" description="Polar residues" evidence="2">
    <location>
        <begin position="1103"/>
        <end position="1118"/>
    </location>
</feature>
<keyword evidence="1" id="KW-0175">Coiled coil</keyword>
<dbReference type="InterPro" id="IPR035445">
    <property type="entry name" value="GYF-like_dom_sf"/>
</dbReference>
<evidence type="ECO:0000313" key="4">
    <source>
        <dbReference type="EMBL" id="KKY21912.1"/>
    </source>
</evidence>
<feature type="compositionally biased region" description="Low complexity" evidence="2">
    <location>
        <begin position="1289"/>
        <end position="1303"/>
    </location>
</feature>
<name>A0A0G2EGC9_PHACM</name>
<feature type="region of interest" description="Disordered" evidence="2">
    <location>
        <begin position="1051"/>
        <end position="1118"/>
    </location>
</feature>
<evidence type="ECO:0000256" key="1">
    <source>
        <dbReference type="SAM" id="Coils"/>
    </source>
</evidence>
<feature type="compositionally biased region" description="Polar residues" evidence="2">
    <location>
        <begin position="370"/>
        <end position="385"/>
    </location>
</feature>
<feature type="region of interest" description="Disordered" evidence="2">
    <location>
        <begin position="182"/>
        <end position="447"/>
    </location>
</feature>
<feature type="compositionally biased region" description="Basic and acidic residues" evidence="2">
    <location>
        <begin position="1487"/>
        <end position="1498"/>
    </location>
</feature>
<dbReference type="Pfam" id="PF02213">
    <property type="entry name" value="GYF"/>
    <property type="match status" value="1"/>
</dbReference>
<dbReference type="SUPFAM" id="SSF55277">
    <property type="entry name" value="GYF domain"/>
    <property type="match status" value="1"/>
</dbReference>
<proteinExistence type="predicted"/>
<feature type="compositionally biased region" description="Polar residues" evidence="2">
    <location>
        <begin position="720"/>
        <end position="737"/>
    </location>
</feature>
<feature type="compositionally biased region" description="Basic and acidic residues" evidence="2">
    <location>
        <begin position="639"/>
        <end position="664"/>
    </location>
</feature>
<sequence length="1515" mass="160699">MPSPLTSSFASAAAGNTQDNPSSRRDGSGGGEWSRTRTNGATQTFRRPSLATNLSHTRESSQPSTTSSTTTGAYIPPHLNSNYQGPYRNGTANEYRYSKEQLLSIYKNQRQAGTLTKNLPDLFSGPWNPTESKNGVAATWGKREDGKEQSVGPDVCWEHSGKVEPLGLSEMTDDERELFSMSVNSPLKPPAGNSKDGTPGGGHRKTSISQNGPYNNSPHSGRPGPRRRETGDSISGANPLSPSGSTRFFRDEPNTSTPPAALLRRKTDIKDPTPEEKSTSQAKEDSNREADISSPFDNLKRRATGGPLSAGLNGPESPWSAGPHSATFGGMGAFGNFSLASGTAPTESTEKEKRPGFGSMRGESRFKGLLSNTSSEDMRSSTPEKPSSRNLEKLPEDDGGEASQAWDGSRQPRQNRSATNPYEEEMMMQGGRPGFDTDPRSQVQGDIGFSAFGDHIRNLVAAHHPGHDQTPQSRTQIQDPSSPTVTNPYQSPGGDHTKVEDDSQDLVDARRLNYPGLGSLREDSSADAFGSMRGKNAFDDRSQTSSTGPNRAFSAFGGLAGLPNIGNASPWSGNPMVSTGTPTKDRAGFPSAFGDSMFGSMADLQSPGLGGSSLFGSNPGTFGRSSKMGSLFPQAMQEQMREDRSRPESAGDGLGFRKEGEQRSGIHPGFFGEAGGAAQGSDGSSMHEANYPFGQSSEYGHGSSAPGSGAMSKVGPAEHQQGQIQSHENSSQLPAVQQRQMVMPDRMRWIYRDPQGNIQGPWSGLEMHDWFKAGFFTAELQVKRLEDHDYEPLAQLVRRIGNSREPFLVPQIGVPHGPPPPPGNPWAGGTSVSGGVPQGSGAQPPFASSFPSFGTTLTAEQQNALERRKQEEQYLMARQKEHLAQQQVLMKQIGMQGGPVPLHHNLQHHSSAHSLHSQPSFGSLTSPPAYQQSPTQGPIQPPSMAGFPDPARPPRQVPIGGSQARNDMDELSPFFERMNVNRGQPPFSGGPFGGSGSEGPSQQAIGSMLQDRSRLQAEQQQLLSLGGEPLPNFLNNDRLQEFHDLRSLSDVTAIPGQGPSSIPIGGSRPRADEDAKRAAMQGTSNTMEAKEESPEPEMLSLSKQAQDVAASQHQSPSAWQNKIEITQTIVPPPQSASPLPAPAAKRHHNVADTLVAESRSQTQTPVDTPSASIAPWADKIAEIAKGPSLKEIQEAEAKKAAKQEEIAAAARRAQAELELKQVTAMAQPPPPGLPSSSTWANTTTPASPVSTGSVWTKSGINKATPTPAATTKKTLAQIQKEEELRKQKAATAAAAQHATSSANANAVAGKRYAELAGKISTAVPTAVPAAPNSSAWTTVGQGGKVKAPATVVAAPGLPARTASGSVPVQAKTRPVAPRAPSAVTSQSTAQTKATEELVKWAKGQLSKGLASGINVDDFVQSLLILPNETEIISDSVYATSQTLDGRRFAEEFVRKRKLADKGVVESGSSNGAGSSTANGSNGGWSEVAKKGPEKKEDSPSNAAFKVVASKKKGRR</sequence>
<feature type="compositionally biased region" description="Polar residues" evidence="2">
    <location>
        <begin position="411"/>
        <end position="420"/>
    </location>
</feature>
<dbReference type="PANTHER" id="PTHR14445">
    <property type="entry name" value="GRB10 INTERACTING GYF PROTEIN"/>
    <property type="match status" value="1"/>
</dbReference>
<dbReference type="InterPro" id="IPR051640">
    <property type="entry name" value="GRB10-interact_GYF"/>
</dbReference>
<dbReference type="EMBL" id="LCWF01000081">
    <property type="protein sequence ID" value="KKY21912.1"/>
    <property type="molecule type" value="Genomic_DNA"/>
</dbReference>